<dbReference type="InterPro" id="IPR036928">
    <property type="entry name" value="AS_sf"/>
</dbReference>
<feature type="region of interest" description="Disordered" evidence="1">
    <location>
        <begin position="1"/>
        <end position="21"/>
    </location>
</feature>
<keyword evidence="6" id="KW-1185">Reference proteome</keyword>
<comment type="caution">
    <text evidence="3">The sequence shown here is derived from an EMBL/GenBank/DDBJ whole genome shotgun (WGS) entry which is preliminary data.</text>
</comment>
<dbReference type="OrthoDB" id="182039at2"/>
<sequence length="526" mass="55200">MTTTDSPTSTNAPAGTVSREDIERYAGAAGFPVDEIDIDQLHGLVEFVYESVERFRSAAGRLVPPPAPTAPRDPGRVATRDEDPLNAVVRWVDIAGAPDGPLAGKRLAVKDLVSVAGVPMTLGSAIPSDYAPTSDAVVIERLLGAGARVVAMTNLENLALSGGGETSAFGPVRNPFDPTRAASGSSGGSAASLSYDTVDIAIGTDQGGSVRLPAAWCGYLGLKPTFGLVPYTGIASLDRSVDHVGPLTRTVEDMAAMMDAMSGPHPSDPRQPRDQPTLDFAAAVAGAGDRLDGLRIGIVTEALDVGDDGHEGRVETVAAFLEAMDRLRELGAEIVDVSMPEHVLAGDVMFAALIEGIAATHWSHGEAHNWTGSYNPAFAQAMARGFAERGASTPITYLAMVTAGELVRDRFDGTVYGEARNASTALRAVYDDALSSVDVIAMPTATHYAHEIAPDATAEEIGRRGWTMTGNTPIHNVTGHPALSMPAAASAGLPVGVMLVAKHFEDDRLLAIARTYERRFGWLPER</sequence>
<evidence type="ECO:0000313" key="6">
    <source>
        <dbReference type="Proteomes" id="UP000268291"/>
    </source>
</evidence>
<dbReference type="InterPro" id="IPR023631">
    <property type="entry name" value="Amidase_dom"/>
</dbReference>
<organism evidence="3 5">
    <name type="scientific">Labedella gwakjiensis</name>
    <dbReference type="NCBI Taxonomy" id="390269"/>
    <lineage>
        <taxon>Bacteria</taxon>
        <taxon>Bacillati</taxon>
        <taxon>Actinomycetota</taxon>
        <taxon>Actinomycetes</taxon>
        <taxon>Micrococcales</taxon>
        <taxon>Microbacteriaceae</taxon>
        <taxon>Labedella</taxon>
    </lineage>
</organism>
<evidence type="ECO:0000313" key="4">
    <source>
        <dbReference type="EMBL" id="RUQ87131.1"/>
    </source>
</evidence>
<dbReference type="EMBL" id="PYAU01000001">
    <property type="protein sequence ID" value="PSL38336.1"/>
    <property type="molecule type" value="Genomic_DNA"/>
</dbReference>
<dbReference type="Gene3D" id="3.90.1300.10">
    <property type="entry name" value="Amidase signature (AS) domain"/>
    <property type="match status" value="1"/>
</dbReference>
<dbReference type="PANTHER" id="PTHR11895">
    <property type="entry name" value="TRANSAMIDASE"/>
    <property type="match status" value="1"/>
</dbReference>
<evidence type="ECO:0000256" key="1">
    <source>
        <dbReference type="SAM" id="MobiDB-lite"/>
    </source>
</evidence>
<protein>
    <submittedName>
        <fullName evidence="3">Amidase</fullName>
    </submittedName>
</protein>
<dbReference type="InterPro" id="IPR000120">
    <property type="entry name" value="Amidase"/>
</dbReference>
<dbReference type="Proteomes" id="UP000268291">
    <property type="component" value="Unassembled WGS sequence"/>
</dbReference>
<dbReference type="SUPFAM" id="SSF75304">
    <property type="entry name" value="Amidase signature (AS) enzymes"/>
    <property type="match status" value="1"/>
</dbReference>
<accession>A0A2P8GWJ5</accession>
<dbReference type="EMBL" id="RZGY01000001">
    <property type="protein sequence ID" value="RUQ87131.1"/>
    <property type="molecule type" value="Genomic_DNA"/>
</dbReference>
<reference evidence="4 6" key="2">
    <citation type="submission" date="2018-12" db="EMBL/GenBank/DDBJ databases">
        <authorList>
            <person name="hu s."/>
            <person name="Xu Y."/>
            <person name="Xu B."/>
            <person name="Li F."/>
        </authorList>
    </citation>
    <scope>NUCLEOTIDE SEQUENCE [LARGE SCALE GENOMIC DNA]</scope>
    <source>
        <strain evidence="4 6">KSW2-17</strain>
    </source>
</reference>
<dbReference type="GO" id="GO:0003824">
    <property type="term" value="F:catalytic activity"/>
    <property type="evidence" value="ECO:0007669"/>
    <property type="project" value="InterPro"/>
</dbReference>
<dbReference type="Proteomes" id="UP000241203">
    <property type="component" value="Unassembled WGS sequence"/>
</dbReference>
<gene>
    <name evidence="3" type="ORF">CLV49_1957</name>
    <name evidence="4" type="ORF">ELQ93_09430</name>
</gene>
<evidence type="ECO:0000313" key="3">
    <source>
        <dbReference type="EMBL" id="PSL38336.1"/>
    </source>
</evidence>
<name>A0A2P8GWJ5_9MICO</name>
<feature type="domain" description="Amidase" evidence="2">
    <location>
        <begin position="95"/>
        <end position="510"/>
    </location>
</feature>
<reference evidence="3 5" key="1">
    <citation type="submission" date="2018-03" db="EMBL/GenBank/DDBJ databases">
        <title>Genomic Encyclopedia of Archaeal and Bacterial Type Strains, Phase II (KMG-II): from individual species to whole genera.</title>
        <authorList>
            <person name="Goeker M."/>
        </authorList>
    </citation>
    <scope>NUCLEOTIDE SEQUENCE [LARGE SCALE GENOMIC DNA]</scope>
    <source>
        <strain evidence="3 5">DSM 21548</strain>
    </source>
</reference>
<feature type="compositionally biased region" description="Polar residues" evidence="1">
    <location>
        <begin position="1"/>
        <end position="13"/>
    </location>
</feature>
<evidence type="ECO:0000259" key="2">
    <source>
        <dbReference type="Pfam" id="PF01425"/>
    </source>
</evidence>
<proteinExistence type="predicted"/>
<dbReference type="RefSeq" id="WP_106563367.1">
    <property type="nucleotide sequence ID" value="NZ_PYAU01000001.1"/>
</dbReference>
<dbReference type="Pfam" id="PF01425">
    <property type="entry name" value="Amidase"/>
    <property type="match status" value="1"/>
</dbReference>
<dbReference type="AlphaFoldDB" id="A0A2P8GWJ5"/>
<evidence type="ECO:0000313" key="5">
    <source>
        <dbReference type="Proteomes" id="UP000241203"/>
    </source>
</evidence>
<dbReference type="PANTHER" id="PTHR11895:SF170">
    <property type="entry name" value="AMIDASE"/>
    <property type="match status" value="1"/>
</dbReference>